<sequence length="373" mass="40586">MRLKLSILLAKLAGTLSRIILRKSGETIPGRVLLALYPKAISELAKGRKIICISGTNGKTSTTKALVSAISKLGSVTTSPSGSNLDRGVAAALMKKTEYAVLEVDELHLARIIKEAKPKIVLLLNLTRDQLHRMHEVKRVADRWAKSAATAPETIFVGDIDDPFVAHALASAAQKIGVSFGGRRHLDGAVCPNCGIYLKWNRDNYKCVCGLTNTNPDELFESGSAAYRNATLANVTGKILGAKAIEIDERALERSVDREYKGVKANIRLTKNPASWSEALQSVTGDEVILIVNAREVDGIDTSWLWDISFKSLSGKRIVVCGERALDIAYRLHVEGIEAEIVSNFEAAITKFPKNSQVHVLAAYTAFHELVNS</sequence>
<feature type="domain" description="Mur ligase central" evidence="1">
    <location>
        <begin position="53"/>
        <end position="180"/>
    </location>
</feature>
<evidence type="ECO:0000259" key="2">
    <source>
        <dbReference type="Pfam" id="PF08353"/>
    </source>
</evidence>
<proteinExistence type="predicted"/>
<evidence type="ECO:0000259" key="1">
    <source>
        <dbReference type="Pfam" id="PF08245"/>
    </source>
</evidence>
<dbReference type="EMBL" id="CAEZYV010000075">
    <property type="protein sequence ID" value="CAB4737624.1"/>
    <property type="molecule type" value="Genomic_DNA"/>
</dbReference>
<dbReference type="InterPro" id="IPR013221">
    <property type="entry name" value="Mur_ligase_cen"/>
</dbReference>
<feature type="domain" description="Lipid II isoglutaminyl synthase (glutamine-hydrolyzing) subunit MurT C-terminal" evidence="2">
    <location>
        <begin position="269"/>
        <end position="367"/>
    </location>
</feature>
<dbReference type="AlphaFoldDB" id="A0A6J6SS87"/>
<dbReference type="Gene3D" id="3.40.1190.10">
    <property type="entry name" value="Mur-like, catalytic domain"/>
    <property type="match status" value="1"/>
</dbReference>
<reference evidence="3" key="1">
    <citation type="submission" date="2020-05" db="EMBL/GenBank/DDBJ databases">
        <authorList>
            <person name="Chiriac C."/>
            <person name="Salcher M."/>
            <person name="Ghai R."/>
            <person name="Kavagutti S V."/>
        </authorList>
    </citation>
    <scope>NUCLEOTIDE SEQUENCE</scope>
</reference>
<name>A0A6J6SS87_9ZZZZ</name>
<dbReference type="Pfam" id="PF08245">
    <property type="entry name" value="Mur_ligase_M"/>
    <property type="match status" value="1"/>
</dbReference>
<evidence type="ECO:0000313" key="3">
    <source>
        <dbReference type="EMBL" id="CAB4737624.1"/>
    </source>
</evidence>
<accession>A0A6J6SS87</accession>
<dbReference type="PANTHER" id="PTHR23135:SF7">
    <property type="entry name" value="LIPID II ISOGLUTAMINYL SYNTHASE (GLUTAMINE-HYDROLYZING) SUBUNIT MURT"/>
    <property type="match status" value="1"/>
</dbReference>
<dbReference type="SUPFAM" id="SSF53623">
    <property type="entry name" value="MurD-like peptide ligases, catalytic domain"/>
    <property type="match status" value="1"/>
</dbReference>
<dbReference type="InterPro" id="IPR013564">
    <property type="entry name" value="MurT_C"/>
</dbReference>
<dbReference type="PANTHER" id="PTHR23135">
    <property type="entry name" value="MUR LIGASE FAMILY MEMBER"/>
    <property type="match status" value="1"/>
</dbReference>
<gene>
    <name evidence="3" type="ORF">UFOPK2788_00598</name>
</gene>
<dbReference type="InterPro" id="IPR036565">
    <property type="entry name" value="Mur-like_cat_sf"/>
</dbReference>
<dbReference type="GO" id="GO:0016881">
    <property type="term" value="F:acid-amino acid ligase activity"/>
    <property type="evidence" value="ECO:0007669"/>
    <property type="project" value="InterPro"/>
</dbReference>
<dbReference type="GO" id="GO:0005524">
    <property type="term" value="F:ATP binding"/>
    <property type="evidence" value="ECO:0007669"/>
    <property type="project" value="InterPro"/>
</dbReference>
<organism evidence="3">
    <name type="scientific">freshwater metagenome</name>
    <dbReference type="NCBI Taxonomy" id="449393"/>
    <lineage>
        <taxon>unclassified sequences</taxon>
        <taxon>metagenomes</taxon>
        <taxon>ecological metagenomes</taxon>
    </lineage>
</organism>
<dbReference type="Pfam" id="PF08353">
    <property type="entry name" value="MurT_C"/>
    <property type="match status" value="1"/>
</dbReference>
<protein>
    <submittedName>
        <fullName evidence="3">Unannotated protein</fullName>
    </submittedName>
</protein>